<dbReference type="NCBIfam" id="NF002348">
    <property type="entry name" value="PRK01310.1"/>
    <property type="match status" value="1"/>
</dbReference>
<evidence type="ECO:0000313" key="4">
    <source>
        <dbReference type="Proteomes" id="UP000254925"/>
    </source>
</evidence>
<comment type="similarity">
    <text evidence="1 2">Belongs to the UPF0235 family.</text>
</comment>
<sequence length="104" mass="11012">MPWRARPDGLELRVRVTPRGGRDAIDGVDTLSDGKRVLKVRVRVAPEDGAANEGVRRLLAKALRVPASAVTLEAGATARLKTFFIAGDAQALSGLLAHLTGQDS</sequence>
<dbReference type="SUPFAM" id="SSF69786">
    <property type="entry name" value="YggU-like"/>
    <property type="match status" value="1"/>
</dbReference>
<dbReference type="Pfam" id="PF02594">
    <property type="entry name" value="DUF167"/>
    <property type="match status" value="1"/>
</dbReference>
<dbReference type="InterPro" id="IPR036591">
    <property type="entry name" value="YggU-like_sf"/>
</dbReference>
<name>A0A370HUE3_9HYPH</name>
<dbReference type="RefSeq" id="WP_114768171.1">
    <property type="nucleotide sequence ID" value="NZ_QQBB01000001.1"/>
</dbReference>
<gene>
    <name evidence="3" type="ORF">DES45_101265</name>
</gene>
<evidence type="ECO:0000313" key="3">
    <source>
        <dbReference type="EMBL" id="RDI62005.1"/>
    </source>
</evidence>
<dbReference type="Proteomes" id="UP000254925">
    <property type="component" value="Unassembled WGS sequence"/>
</dbReference>
<evidence type="ECO:0000256" key="2">
    <source>
        <dbReference type="HAMAP-Rule" id="MF_00634"/>
    </source>
</evidence>
<dbReference type="Gene3D" id="3.30.1200.10">
    <property type="entry name" value="YggU-like"/>
    <property type="match status" value="1"/>
</dbReference>
<dbReference type="NCBIfam" id="TIGR00251">
    <property type="entry name" value="DUF167 family protein"/>
    <property type="match status" value="1"/>
</dbReference>
<comment type="caution">
    <text evidence="3">The sequence shown here is derived from an EMBL/GenBank/DDBJ whole genome shotgun (WGS) entry which is preliminary data.</text>
</comment>
<protein>
    <recommendedName>
        <fullName evidence="2">UPF0235 protein DES45_101265</fullName>
    </recommendedName>
</protein>
<proteinExistence type="inferred from homology"/>
<accession>A0A370HUE3</accession>
<dbReference type="OrthoDB" id="9801972at2"/>
<dbReference type="InterPro" id="IPR003746">
    <property type="entry name" value="DUF167"/>
</dbReference>
<organism evidence="3 4">
    <name type="scientific">Microvirga subterranea</name>
    <dbReference type="NCBI Taxonomy" id="186651"/>
    <lineage>
        <taxon>Bacteria</taxon>
        <taxon>Pseudomonadati</taxon>
        <taxon>Pseudomonadota</taxon>
        <taxon>Alphaproteobacteria</taxon>
        <taxon>Hyphomicrobiales</taxon>
        <taxon>Methylobacteriaceae</taxon>
        <taxon>Microvirga</taxon>
    </lineage>
</organism>
<dbReference type="EMBL" id="QQBB01000001">
    <property type="protein sequence ID" value="RDI62005.1"/>
    <property type="molecule type" value="Genomic_DNA"/>
</dbReference>
<evidence type="ECO:0000256" key="1">
    <source>
        <dbReference type="ARBA" id="ARBA00010364"/>
    </source>
</evidence>
<keyword evidence="4" id="KW-1185">Reference proteome</keyword>
<reference evidence="3 4" key="1">
    <citation type="submission" date="2018-07" db="EMBL/GenBank/DDBJ databases">
        <title>Genomic Encyclopedia of Type Strains, Phase IV (KMG-IV): sequencing the most valuable type-strain genomes for metagenomic binning, comparative biology and taxonomic classification.</title>
        <authorList>
            <person name="Goeker M."/>
        </authorList>
    </citation>
    <scope>NUCLEOTIDE SEQUENCE [LARGE SCALE GENOMIC DNA]</scope>
    <source>
        <strain evidence="3 4">DSM 14364</strain>
    </source>
</reference>
<dbReference type="SMART" id="SM01152">
    <property type="entry name" value="DUF167"/>
    <property type="match status" value="1"/>
</dbReference>
<dbReference type="AlphaFoldDB" id="A0A370HUE3"/>
<dbReference type="HAMAP" id="MF_00634">
    <property type="entry name" value="UPF0235"/>
    <property type="match status" value="1"/>
</dbReference>